<evidence type="ECO:0000256" key="2">
    <source>
        <dbReference type="HAMAP-Rule" id="MF_00338"/>
    </source>
</evidence>
<dbReference type="GeneID" id="69652549"/>
<dbReference type="Pfam" id="PF01906">
    <property type="entry name" value="YbjQ_1"/>
    <property type="match status" value="1"/>
</dbReference>
<gene>
    <name evidence="4" type="ORF">CYJ21_007855</name>
    <name evidence="3" type="ORF">KHZ90_05770</name>
    <name evidence="5" type="ORF">RDV51_09835</name>
</gene>
<keyword evidence="6" id="KW-1185">Reference proteome</keyword>
<dbReference type="InterPro" id="IPR035439">
    <property type="entry name" value="UPF0145_dom_sf"/>
</dbReference>
<protein>
    <recommendedName>
        <fullName evidence="2">UPF0145 protein CYJ21_007855</fullName>
    </recommendedName>
</protein>
<dbReference type="EMBL" id="JAGZMU010000003">
    <property type="protein sequence ID" value="MBS4893269.1"/>
    <property type="molecule type" value="Genomic_DNA"/>
</dbReference>
<dbReference type="EMBL" id="PKMC02000008">
    <property type="protein sequence ID" value="MEO9178859.1"/>
    <property type="molecule type" value="Genomic_DNA"/>
</dbReference>
<sequence length="105" mass="11324">MIITTTMHIENKPVQEYKGIVFGEVVEGRNFVKDFMSGIRDIVGGRSGSYEDSLMNARKAALDEMSQRASKLGANAIIGVSFQYSTVGAQNGMLMITCNGTAVVV</sequence>
<reference evidence="4" key="1">
    <citation type="submission" date="2017-12" db="EMBL/GenBank/DDBJ databases">
        <authorList>
            <person name="Thomas-White K."/>
            <person name="Wolfe A.J."/>
        </authorList>
    </citation>
    <scope>NUCLEOTIDE SEQUENCE</scope>
    <source>
        <strain evidence="4">UMB0138</strain>
    </source>
</reference>
<dbReference type="EMBL" id="CP133463">
    <property type="protein sequence ID" value="WMS19715.1"/>
    <property type="molecule type" value="Genomic_DNA"/>
</dbReference>
<dbReference type="OMA" id="SGEAIMG"/>
<comment type="similarity">
    <text evidence="1 2">Belongs to the UPF0145 family.</text>
</comment>
<dbReference type="Proteomes" id="UP000234197">
    <property type="component" value="Unassembled WGS sequence"/>
</dbReference>
<dbReference type="Proteomes" id="UP001228955">
    <property type="component" value="Chromosome"/>
</dbReference>
<dbReference type="InterPro" id="IPR002765">
    <property type="entry name" value="UPF0145_YbjQ-like"/>
</dbReference>
<evidence type="ECO:0000313" key="6">
    <source>
        <dbReference type="Proteomes" id="UP000234197"/>
    </source>
</evidence>
<dbReference type="HAMAP" id="MF_00338">
    <property type="entry name" value="UPF0145"/>
    <property type="match status" value="1"/>
</dbReference>
<evidence type="ECO:0000313" key="5">
    <source>
        <dbReference type="EMBL" id="WMS19715.1"/>
    </source>
</evidence>
<proteinExistence type="inferred from homology"/>
<organism evidence="3 7">
    <name type="scientific">Veillonella parvula</name>
    <name type="common">Staphylococcus parvulus</name>
    <dbReference type="NCBI Taxonomy" id="29466"/>
    <lineage>
        <taxon>Bacteria</taxon>
        <taxon>Bacillati</taxon>
        <taxon>Bacillota</taxon>
        <taxon>Negativicutes</taxon>
        <taxon>Veillonellales</taxon>
        <taxon>Veillonellaceae</taxon>
        <taxon>Veillonella</taxon>
    </lineage>
</organism>
<reference evidence="3" key="2">
    <citation type="submission" date="2021-02" db="EMBL/GenBank/DDBJ databases">
        <title>Infant gut strain persistence is associated with maternal origin, phylogeny, and functional potential including surface adhesion and iron acquisition.</title>
        <authorList>
            <person name="Lou Y.C."/>
        </authorList>
    </citation>
    <scope>NUCLEOTIDE SEQUENCE</scope>
    <source>
        <strain evidence="3">L3_108_031G1_dasL3_108_031G1_concoct_20</strain>
    </source>
</reference>
<reference evidence="4" key="4">
    <citation type="submission" date="2024-04" db="EMBL/GenBank/DDBJ databases">
        <title>Na.</title>
        <authorList>
            <person name="Choi B."/>
        </authorList>
    </citation>
    <scope>NUCLEOTIDE SEQUENCE</scope>
    <source>
        <strain evidence="4">UMB0138</strain>
    </source>
</reference>
<evidence type="ECO:0000313" key="7">
    <source>
        <dbReference type="Proteomes" id="UP000778864"/>
    </source>
</evidence>
<dbReference type="PANTHER" id="PTHR34068:SF1">
    <property type="entry name" value="UPF0145 PROTEIN YBJQ"/>
    <property type="match status" value="1"/>
</dbReference>
<dbReference type="SUPFAM" id="SSF117782">
    <property type="entry name" value="YbjQ-like"/>
    <property type="match status" value="1"/>
</dbReference>
<accession>A0A124EFS8</accession>
<dbReference type="STRING" id="29466.GCA_002005185_00586"/>
<dbReference type="RefSeq" id="WP_004692937.1">
    <property type="nucleotide sequence ID" value="NZ_AP031417.1"/>
</dbReference>
<dbReference type="AlphaFoldDB" id="A0A124EFS8"/>
<reference evidence="5" key="3">
    <citation type="submission" date="2023-08" db="EMBL/GenBank/DDBJ databases">
        <title>Veillonella_parvula_DSM 2007_complete_genome_hifiasm_Zymo_Research_D6332.</title>
        <authorList>
            <person name="Damerum A."/>
        </authorList>
    </citation>
    <scope>NUCLEOTIDE SEQUENCE</scope>
    <source>
        <strain evidence="5">DSM 2007</strain>
    </source>
</reference>
<dbReference type="PANTHER" id="PTHR34068">
    <property type="entry name" value="UPF0145 PROTEIN YBJQ"/>
    <property type="match status" value="1"/>
</dbReference>
<dbReference type="Gene3D" id="3.30.110.70">
    <property type="entry name" value="Hypothetical protein apc22750. Chain B"/>
    <property type="match status" value="1"/>
</dbReference>
<evidence type="ECO:0000313" key="4">
    <source>
        <dbReference type="EMBL" id="MEO9178859.1"/>
    </source>
</evidence>
<dbReference type="Proteomes" id="UP000778864">
    <property type="component" value="Unassembled WGS sequence"/>
</dbReference>
<evidence type="ECO:0000256" key="1">
    <source>
        <dbReference type="ARBA" id="ARBA00010751"/>
    </source>
</evidence>
<name>A0A124EFS8_VEIPA</name>
<evidence type="ECO:0000313" key="3">
    <source>
        <dbReference type="EMBL" id="MBS4893269.1"/>
    </source>
</evidence>